<keyword evidence="2" id="KW-1185">Reference proteome</keyword>
<comment type="caution">
    <text evidence="1">The sequence shown here is derived from an EMBL/GenBank/DDBJ whole genome shotgun (WGS) entry which is preliminary data.</text>
</comment>
<organism evidence="1 2">
    <name type="scientific">Gossypium stocksii</name>
    <dbReference type="NCBI Taxonomy" id="47602"/>
    <lineage>
        <taxon>Eukaryota</taxon>
        <taxon>Viridiplantae</taxon>
        <taxon>Streptophyta</taxon>
        <taxon>Embryophyta</taxon>
        <taxon>Tracheophyta</taxon>
        <taxon>Spermatophyta</taxon>
        <taxon>Magnoliopsida</taxon>
        <taxon>eudicotyledons</taxon>
        <taxon>Gunneridae</taxon>
        <taxon>Pentapetalae</taxon>
        <taxon>rosids</taxon>
        <taxon>malvids</taxon>
        <taxon>Malvales</taxon>
        <taxon>Malvaceae</taxon>
        <taxon>Malvoideae</taxon>
        <taxon>Gossypium</taxon>
    </lineage>
</organism>
<proteinExistence type="predicted"/>
<gene>
    <name evidence="1" type="ORF">J1N35_023067</name>
</gene>
<name>A0A9D3VI43_9ROSI</name>
<dbReference type="Proteomes" id="UP000828251">
    <property type="component" value="Unassembled WGS sequence"/>
</dbReference>
<evidence type="ECO:0000313" key="2">
    <source>
        <dbReference type="Proteomes" id="UP000828251"/>
    </source>
</evidence>
<accession>A0A9D3VI43</accession>
<dbReference type="EMBL" id="JAIQCV010000007">
    <property type="protein sequence ID" value="KAH1083306.1"/>
    <property type="molecule type" value="Genomic_DNA"/>
</dbReference>
<protein>
    <submittedName>
        <fullName evidence="1">Uncharacterized protein</fullName>
    </submittedName>
</protein>
<dbReference type="AlphaFoldDB" id="A0A9D3VI43"/>
<sequence>MAKSLKEQAFATPEAMAELVQRYIQLFSKNFCCDSKEETLFTEPINKNNSFQTYQVSCFSQIQNELYSCVSKTYVSMKFLCPTLMFEAYQDMDGDVILQ</sequence>
<reference evidence="1 2" key="1">
    <citation type="journal article" date="2021" name="Plant Biotechnol. J.">
        <title>Multi-omics assisted identification of the key and species-specific regulatory components of drought-tolerant mechanisms in Gossypium stocksii.</title>
        <authorList>
            <person name="Yu D."/>
            <person name="Ke L."/>
            <person name="Zhang D."/>
            <person name="Wu Y."/>
            <person name="Sun Y."/>
            <person name="Mei J."/>
            <person name="Sun J."/>
            <person name="Sun Y."/>
        </authorList>
    </citation>
    <scope>NUCLEOTIDE SEQUENCE [LARGE SCALE GENOMIC DNA]</scope>
    <source>
        <strain evidence="2">cv. E1</strain>
        <tissue evidence="1">Leaf</tissue>
    </source>
</reference>
<evidence type="ECO:0000313" key="1">
    <source>
        <dbReference type="EMBL" id="KAH1083306.1"/>
    </source>
</evidence>